<dbReference type="InterPro" id="IPR027417">
    <property type="entry name" value="P-loop_NTPase"/>
</dbReference>
<dbReference type="RefSeq" id="XP_003058998.1">
    <property type="nucleotide sequence ID" value="XM_003058952.1"/>
</dbReference>
<protein>
    <submittedName>
        <fullName evidence="2">Predicted protein</fullName>
    </submittedName>
</protein>
<keyword evidence="3" id="KW-1185">Reference proteome</keyword>
<dbReference type="GeneID" id="9684075"/>
<dbReference type="PANTHER" id="PTHR10285">
    <property type="entry name" value="URIDINE KINASE"/>
    <property type="match status" value="1"/>
</dbReference>
<sequence length="199" mass="21557">IGLVGAPGSGKSTLAREIVARVNAAAGADVAVVFPMDGFHYYLSQLADATLFPDGEEAARSRRGAPWTFDADAFVRRVADAKRSRDAVVRVPEFDHEVHDPEEDKIAIAPTHKIVVVEGNYLTLPDAPWSELHSGDAPLLDEVWHLDCSVDDAMARVTRRHVAVGRSAEEARRKVDGNDRPNGELVCSRKGVADVLVPS</sequence>
<feature type="non-terminal residue" evidence="2">
    <location>
        <position position="1"/>
    </location>
</feature>
<accession>C1MS74</accession>
<gene>
    <name evidence="2" type="ORF">MICPUCDRAFT_6396</name>
</gene>
<evidence type="ECO:0000313" key="3">
    <source>
        <dbReference type="Proteomes" id="UP000001876"/>
    </source>
</evidence>
<dbReference type="AlphaFoldDB" id="C1MS74"/>
<dbReference type="Gene3D" id="3.40.50.300">
    <property type="entry name" value="P-loop containing nucleotide triphosphate hydrolases"/>
    <property type="match status" value="2"/>
</dbReference>
<evidence type="ECO:0000313" key="2">
    <source>
        <dbReference type="EMBL" id="EEH57453.1"/>
    </source>
</evidence>
<dbReference type="GO" id="GO:0005524">
    <property type="term" value="F:ATP binding"/>
    <property type="evidence" value="ECO:0007669"/>
    <property type="project" value="InterPro"/>
</dbReference>
<dbReference type="eggNOG" id="KOG2702">
    <property type="taxonomic scope" value="Eukaryota"/>
</dbReference>
<dbReference type="GO" id="GO:0016301">
    <property type="term" value="F:kinase activity"/>
    <property type="evidence" value="ECO:0007669"/>
    <property type="project" value="InterPro"/>
</dbReference>
<dbReference type="Proteomes" id="UP000001876">
    <property type="component" value="Unassembled WGS sequence"/>
</dbReference>
<dbReference type="SUPFAM" id="SSF52540">
    <property type="entry name" value="P-loop containing nucleoside triphosphate hydrolases"/>
    <property type="match status" value="1"/>
</dbReference>
<organism evidence="3">
    <name type="scientific">Micromonas pusilla (strain CCMP1545)</name>
    <name type="common">Picoplanktonic green alga</name>
    <dbReference type="NCBI Taxonomy" id="564608"/>
    <lineage>
        <taxon>Eukaryota</taxon>
        <taxon>Viridiplantae</taxon>
        <taxon>Chlorophyta</taxon>
        <taxon>Mamiellophyceae</taxon>
        <taxon>Mamiellales</taxon>
        <taxon>Mamiellaceae</taxon>
        <taxon>Micromonas</taxon>
    </lineage>
</organism>
<dbReference type="OrthoDB" id="6362633at2759"/>
<proteinExistence type="predicted"/>
<dbReference type="EMBL" id="GG663739">
    <property type="protein sequence ID" value="EEH57453.1"/>
    <property type="molecule type" value="Genomic_DNA"/>
</dbReference>
<dbReference type="STRING" id="564608.C1MS74"/>
<feature type="domain" description="Phosphoribulokinase/uridine kinase" evidence="1">
    <location>
        <begin position="1"/>
        <end position="121"/>
    </location>
</feature>
<dbReference type="InterPro" id="IPR006083">
    <property type="entry name" value="PRK/URK"/>
</dbReference>
<feature type="non-terminal residue" evidence="2">
    <location>
        <position position="199"/>
    </location>
</feature>
<dbReference type="OMA" id="EVWFVEV"/>
<reference evidence="2 3" key="1">
    <citation type="journal article" date="2009" name="Science">
        <title>Green evolution and dynamic adaptations revealed by genomes of the marine picoeukaryotes Micromonas.</title>
        <authorList>
            <person name="Worden A.Z."/>
            <person name="Lee J.H."/>
            <person name="Mock T."/>
            <person name="Rouze P."/>
            <person name="Simmons M.P."/>
            <person name="Aerts A.L."/>
            <person name="Allen A.E."/>
            <person name="Cuvelier M.L."/>
            <person name="Derelle E."/>
            <person name="Everett M.V."/>
            <person name="Foulon E."/>
            <person name="Grimwood J."/>
            <person name="Gundlach H."/>
            <person name="Henrissat B."/>
            <person name="Napoli C."/>
            <person name="McDonald S.M."/>
            <person name="Parker M.S."/>
            <person name="Rombauts S."/>
            <person name="Salamov A."/>
            <person name="Von Dassow P."/>
            <person name="Badger J.H."/>
            <person name="Coutinho P.M."/>
            <person name="Demir E."/>
            <person name="Dubchak I."/>
            <person name="Gentemann C."/>
            <person name="Eikrem W."/>
            <person name="Gready J.E."/>
            <person name="John U."/>
            <person name="Lanier W."/>
            <person name="Lindquist E.A."/>
            <person name="Lucas S."/>
            <person name="Mayer K.F."/>
            <person name="Moreau H."/>
            <person name="Not F."/>
            <person name="Otillar R."/>
            <person name="Panaud O."/>
            <person name="Pangilinan J."/>
            <person name="Paulsen I."/>
            <person name="Piegu B."/>
            <person name="Poliakov A."/>
            <person name="Robbens S."/>
            <person name="Schmutz J."/>
            <person name="Toulza E."/>
            <person name="Wyss T."/>
            <person name="Zelensky A."/>
            <person name="Zhou K."/>
            <person name="Armbrust E.V."/>
            <person name="Bhattacharya D."/>
            <person name="Goodenough U.W."/>
            <person name="Van de Peer Y."/>
            <person name="Grigoriev I.V."/>
        </authorList>
    </citation>
    <scope>NUCLEOTIDE SEQUENCE [LARGE SCALE GENOMIC DNA]</scope>
    <source>
        <strain evidence="2 3">CCMP1545</strain>
    </source>
</reference>
<dbReference type="Pfam" id="PF00485">
    <property type="entry name" value="PRK"/>
    <property type="match status" value="1"/>
</dbReference>
<evidence type="ECO:0000259" key="1">
    <source>
        <dbReference type="Pfam" id="PF00485"/>
    </source>
</evidence>
<name>C1MS74_MICPC</name>
<dbReference type="KEGG" id="mpp:MICPUCDRAFT_6396"/>